<reference evidence="1 2" key="1">
    <citation type="submission" date="2023-07" db="EMBL/GenBank/DDBJ databases">
        <authorList>
            <person name="Peeters C."/>
        </authorList>
    </citation>
    <scope>NUCLEOTIDE SEQUENCE [LARGE SCALE GENOMIC DNA]</scope>
    <source>
        <strain evidence="1 2">R-38712</strain>
    </source>
</reference>
<proteinExistence type="predicted"/>
<accession>A0ABM9ITI4</accession>
<protein>
    <recommendedName>
        <fullName evidence="3">Phenol degradation protein meta</fullName>
    </recommendedName>
</protein>
<evidence type="ECO:0008006" key="3">
    <source>
        <dbReference type="Google" id="ProtNLM"/>
    </source>
</evidence>
<dbReference type="Pfam" id="PF13557">
    <property type="entry name" value="Phenol_MetA_deg"/>
    <property type="match status" value="1"/>
</dbReference>
<evidence type="ECO:0000313" key="1">
    <source>
        <dbReference type="EMBL" id="CAJ0729895.1"/>
    </source>
</evidence>
<evidence type="ECO:0000313" key="2">
    <source>
        <dbReference type="Proteomes" id="UP001189303"/>
    </source>
</evidence>
<dbReference type="Proteomes" id="UP001189303">
    <property type="component" value="Unassembled WGS sequence"/>
</dbReference>
<keyword evidence="2" id="KW-1185">Reference proteome</keyword>
<comment type="caution">
    <text evidence="1">The sequence shown here is derived from an EMBL/GenBank/DDBJ whole genome shotgun (WGS) entry which is preliminary data.</text>
</comment>
<dbReference type="InterPro" id="IPR025737">
    <property type="entry name" value="FApF"/>
</dbReference>
<organism evidence="1 2">
    <name type="scientific">Ralstonia pickettii</name>
    <name type="common">Burkholderia pickettii</name>
    <dbReference type="NCBI Taxonomy" id="329"/>
    <lineage>
        <taxon>Bacteria</taxon>
        <taxon>Pseudomonadati</taxon>
        <taxon>Pseudomonadota</taxon>
        <taxon>Betaproteobacteria</taxon>
        <taxon>Burkholderiales</taxon>
        <taxon>Burkholderiaceae</taxon>
        <taxon>Ralstonia</taxon>
    </lineage>
</organism>
<sequence length="320" mass="35506">MKTTTRGATTYVWRILLAKLAVLLATGAPSIVLATEGGGSIYPIGVNTVLAGVMPPPGDYVYFYGARYDANHTLGSDSNDKPNISSFNAHVNAFALRYDHVWSGVDFWGANLMTRVGVPFADLHLSFDIKTPKGIVHQQSTDTGLSDAAVIPLALGWHSPWLHQMVGVEFFFPTGNYDAHRLANVGRHYYSAAPTYFFTLAPIPSIEVSAKVMYLFNGPNRETNYHSGNELIVDYNLGYQATPAVQFGANGYFYRQTTDDTQNGITVGDGNRGRVLATGPFIKYQPSRSLAFVAKWQHEMLVQNRTRGNRFWIQMAYKFR</sequence>
<name>A0ABM9ITI4_RALPI</name>
<dbReference type="EMBL" id="CATWFT010000017">
    <property type="protein sequence ID" value="CAJ0729895.1"/>
    <property type="molecule type" value="Genomic_DNA"/>
</dbReference>
<dbReference type="RefSeq" id="WP_258035401.1">
    <property type="nucleotide sequence ID" value="NZ_CATWFT010000017.1"/>
</dbReference>
<gene>
    <name evidence="1" type="ORF">R38712_04200</name>
</gene>